<dbReference type="AlphaFoldDB" id="A0A937K053"/>
<dbReference type="Pfam" id="PF02321">
    <property type="entry name" value="OEP"/>
    <property type="match status" value="2"/>
</dbReference>
<gene>
    <name evidence="3" type="ORF">JL102_03285</name>
</gene>
<comment type="subcellular location">
    <subcellularLocation>
        <location evidence="2">Cell membrane</location>
        <topology evidence="2">Lipid-anchor</topology>
    </subcellularLocation>
</comment>
<keyword evidence="4" id="KW-1185">Reference proteome</keyword>
<comment type="caution">
    <text evidence="3">The sequence shown here is derived from an EMBL/GenBank/DDBJ whole genome shotgun (WGS) entry which is preliminary data.</text>
</comment>
<proteinExistence type="inferred from homology"/>
<dbReference type="GO" id="GO:0005886">
    <property type="term" value="C:plasma membrane"/>
    <property type="evidence" value="ECO:0007669"/>
    <property type="project" value="UniProtKB-SubCell"/>
</dbReference>
<feature type="signal peptide" evidence="2">
    <location>
        <begin position="1"/>
        <end position="23"/>
    </location>
</feature>
<keyword evidence="2" id="KW-0812">Transmembrane</keyword>
<keyword evidence="2" id="KW-1134">Transmembrane beta strand</keyword>
<dbReference type="InterPro" id="IPR010131">
    <property type="entry name" value="MdtP/NodT-like"/>
</dbReference>
<organism evidence="3 4">
    <name type="scientific">Fulvivirga sediminis</name>
    <dbReference type="NCBI Taxonomy" id="2803949"/>
    <lineage>
        <taxon>Bacteria</taxon>
        <taxon>Pseudomonadati</taxon>
        <taxon>Bacteroidota</taxon>
        <taxon>Cytophagia</taxon>
        <taxon>Cytophagales</taxon>
        <taxon>Fulvivirgaceae</taxon>
        <taxon>Fulvivirga</taxon>
    </lineage>
</organism>
<dbReference type="Gene3D" id="1.20.1600.10">
    <property type="entry name" value="Outer membrane efflux proteins (OEP)"/>
    <property type="match status" value="1"/>
</dbReference>
<keyword evidence="2" id="KW-0564">Palmitate</keyword>
<dbReference type="Gene3D" id="2.20.200.10">
    <property type="entry name" value="Outer membrane efflux proteins (OEP)"/>
    <property type="match status" value="1"/>
</dbReference>
<evidence type="ECO:0000256" key="1">
    <source>
        <dbReference type="ARBA" id="ARBA00007613"/>
    </source>
</evidence>
<sequence length="479" mass="53536">MNKKRIYQYIGVTCIALSFAACKTPTAIEKTANMEAPASYNGSQDSTNVASIEWEEYFSDPYLKALIDSALSNNQELNITLQEINIAKNEVRARKGEYLPFLGVRAGADLEKVGRYTSQGANDATTDIKPGVETPDPLGNLAIEAVANWEVDIWKKLRNAKKSALMRYLSSIEGKNFMVTNLIAEIANSYYELLALDNQLAIVKRNIEIQSNALGIVKMQKTAGRATELAVRKFEAEVFHTRSLQFDIQQKIVEAENKINFLVGRYPQHVERDYEVFSNDDFIREKITSGLPAQLLANRPDIRQAEKELAASKLDVQVAKARFYPSLGISAGVGYNAFNAKYLLTTPESLIYSVAGDLMAPLINRNEIKATYNSANAKQVQAVYNYEKTILNAYIEVANQMAKIDNLSKSYDLKSKEVDALTSSITISNNLFKSARADYMEVLMTQRDALESKFELVETKMQQKNAVVNIYRALGGGWK</sequence>
<protein>
    <submittedName>
        <fullName evidence="3">Efflux transporter outer membrane subunit</fullName>
    </submittedName>
</protein>
<keyword evidence="2" id="KW-0449">Lipoprotein</keyword>
<evidence type="ECO:0000256" key="2">
    <source>
        <dbReference type="RuleBase" id="RU362097"/>
    </source>
</evidence>
<feature type="chain" id="PRO_5038172495" evidence="2">
    <location>
        <begin position="24"/>
        <end position="479"/>
    </location>
</feature>
<comment type="similarity">
    <text evidence="1 2">Belongs to the outer membrane factor (OMF) (TC 1.B.17) family.</text>
</comment>
<dbReference type="PANTHER" id="PTHR30203:SF30">
    <property type="entry name" value="OUTER MEMBRANE PROTEIN-RELATED"/>
    <property type="match status" value="1"/>
</dbReference>
<dbReference type="RefSeq" id="WP_202242480.1">
    <property type="nucleotide sequence ID" value="NZ_JAESIY010000001.1"/>
</dbReference>
<dbReference type="PROSITE" id="PS51257">
    <property type="entry name" value="PROKAR_LIPOPROTEIN"/>
    <property type="match status" value="1"/>
</dbReference>
<dbReference type="GO" id="GO:0015562">
    <property type="term" value="F:efflux transmembrane transporter activity"/>
    <property type="evidence" value="ECO:0007669"/>
    <property type="project" value="InterPro"/>
</dbReference>
<dbReference type="InterPro" id="IPR003423">
    <property type="entry name" value="OMP_efflux"/>
</dbReference>
<evidence type="ECO:0000313" key="3">
    <source>
        <dbReference type="EMBL" id="MBL3655137.1"/>
    </source>
</evidence>
<keyword evidence="2" id="KW-0732">Signal</keyword>
<dbReference type="EMBL" id="JAESIY010000001">
    <property type="protein sequence ID" value="MBL3655137.1"/>
    <property type="molecule type" value="Genomic_DNA"/>
</dbReference>
<accession>A0A937K053</accession>
<dbReference type="Proteomes" id="UP000659388">
    <property type="component" value="Unassembled WGS sequence"/>
</dbReference>
<name>A0A937K053_9BACT</name>
<keyword evidence="2" id="KW-0472">Membrane</keyword>
<reference evidence="3" key="1">
    <citation type="submission" date="2021-01" db="EMBL/GenBank/DDBJ databases">
        <title>Fulvivirga kasyanovii gen. nov., sp nov., a novel member of the phylum Bacteroidetes isolated from seawater in a mussel farm.</title>
        <authorList>
            <person name="Zhao L.-H."/>
            <person name="Wang Z.-J."/>
        </authorList>
    </citation>
    <scope>NUCLEOTIDE SEQUENCE</scope>
    <source>
        <strain evidence="3">2943</strain>
    </source>
</reference>
<evidence type="ECO:0000313" key="4">
    <source>
        <dbReference type="Proteomes" id="UP000659388"/>
    </source>
</evidence>
<dbReference type="PANTHER" id="PTHR30203">
    <property type="entry name" value="OUTER MEMBRANE CATION EFFLUX PROTEIN"/>
    <property type="match status" value="1"/>
</dbReference>
<dbReference type="SUPFAM" id="SSF56954">
    <property type="entry name" value="Outer membrane efflux proteins (OEP)"/>
    <property type="match status" value="1"/>
</dbReference>
<dbReference type="NCBIfam" id="TIGR01845">
    <property type="entry name" value="outer_NodT"/>
    <property type="match status" value="1"/>
</dbReference>